<evidence type="ECO:0000256" key="1">
    <source>
        <dbReference type="SAM" id="Phobius"/>
    </source>
</evidence>
<dbReference type="AlphaFoldDB" id="A0A482Y8S7"/>
<dbReference type="OrthoDB" id="203483at2157"/>
<keyword evidence="1" id="KW-0472">Membrane</keyword>
<protein>
    <submittedName>
        <fullName evidence="2">Uncharacterized protein</fullName>
    </submittedName>
</protein>
<keyword evidence="1" id="KW-0812">Transmembrane</keyword>
<gene>
    <name evidence="2" type="ORF">BDK88_3358</name>
</gene>
<feature type="transmembrane region" description="Helical" evidence="1">
    <location>
        <begin position="44"/>
        <end position="64"/>
    </location>
</feature>
<accession>A0A482Y8S7</accession>
<comment type="caution">
    <text evidence="2">The sequence shown here is derived from an EMBL/GenBank/DDBJ whole genome shotgun (WGS) entry which is preliminary data.</text>
</comment>
<dbReference type="EMBL" id="SHMP01000006">
    <property type="protein sequence ID" value="RZV08384.1"/>
    <property type="molecule type" value="Genomic_DNA"/>
</dbReference>
<evidence type="ECO:0000313" key="3">
    <source>
        <dbReference type="Proteomes" id="UP000291097"/>
    </source>
</evidence>
<dbReference type="Proteomes" id="UP000291097">
    <property type="component" value="Unassembled WGS sequence"/>
</dbReference>
<name>A0A482Y8S7_9EURY</name>
<sequence length="81" mass="9360">MNVRMPSVRHPHSFYDVFGVVAAAVATMALILTVRYGSVIRIEMAAFMAIVFLWAGWAIERILAESEERSKRRRQRPPWNQ</sequence>
<keyword evidence="1" id="KW-1133">Transmembrane helix</keyword>
<reference evidence="2 3" key="1">
    <citation type="submission" date="2019-02" db="EMBL/GenBank/DDBJ databases">
        <title>Genomic Encyclopedia of Archaeal and Bacterial Type Strains, Phase II (KMG-II): from individual species to whole genera.</title>
        <authorList>
            <person name="Goeker M."/>
        </authorList>
    </citation>
    <scope>NUCLEOTIDE SEQUENCE [LARGE SCALE GENOMIC DNA]</scope>
    <source>
        <strain evidence="2 3">DSM 18328</strain>
    </source>
</reference>
<feature type="transmembrane region" description="Helical" evidence="1">
    <location>
        <begin position="12"/>
        <end position="32"/>
    </location>
</feature>
<proteinExistence type="predicted"/>
<organism evidence="2 3">
    <name type="scientific">Natrinema hispanicum</name>
    <dbReference type="NCBI Taxonomy" id="392421"/>
    <lineage>
        <taxon>Archaea</taxon>
        <taxon>Methanobacteriati</taxon>
        <taxon>Methanobacteriota</taxon>
        <taxon>Stenosarchaea group</taxon>
        <taxon>Halobacteria</taxon>
        <taxon>Halobacteriales</taxon>
        <taxon>Natrialbaceae</taxon>
        <taxon>Natrinema</taxon>
    </lineage>
</organism>
<dbReference type="RefSeq" id="WP_130501340.1">
    <property type="nucleotide sequence ID" value="NZ_SHMP01000006.1"/>
</dbReference>
<evidence type="ECO:0000313" key="2">
    <source>
        <dbReference type="EMBL" id="RZV08384.1"/>
    </source>
</evidence>